<keyword evidence="9" id="KW-0943">RNA-mediated gene silencing</keyword>
<name>A0A8J9VQT2_9NEOP</name>
<evidence type="ECO:0000256" key="10">
    <source>
        <dbReference type="ARBA" id="ARBA00047984"/>
    </source>
</evidence>
<keyword evidence="8" id="KW-0067">ATP-binding</keyword>
<accession>A0A8J9VQT2</accession>
<dbReference type="InterPro" id="IPR026122">
    <property type="entry name" value="MOV-10/SDE3_DEXXQ/H-box"/>
</dbReference>
<dbReference type="GO" id="GO:0005524">
    <property type="term" value="F:ATP binding"/>
    <property type="evidence" value="ECO:0007669"/>
    <property type="project" value="UniProtKB-KW"/>
</dbReference>
<dbReference type="InterPro" id="IPR049080">
    <property type="entry name" value="MOV-10-like_beta-barrel"/>
</dbReference>
<comment type="catalytic activity">
    <reaction evidence="10">
        <text>ATP + H2O = ADP + phosphate + H(+)</text>
        <dbReference type="Rhea" id="RHEA:13065"/>
        <dbReference type="ChEBI" id="CHEBI:15377"/>
        <dbReference type="ChEBI" id="CHEBI:15378"/>
        <dbReference type="ChEBI" id="CHEBI:30616"/>
        <dbReference type="ChEBI" id="CHEBI:43474"/>
        <dbReference type="ChEBI" id="CHEBI:456216"/>
        <dbReference type="EC" id="3.6.4.13"/>
    </reaction>
</comment>
<evidence type="ECO:0000313" key="15">
    <source>
        <dbReference type="Proteomes" id="UP000838878"/>
    </source>
</evidence>
<dbReference type="Proteomes" id="UP000838878">
    <property type="component" value="Chromosome 7"/>
</dbReference>
<dbReference type="SUPFAM" id="SSF52540">
    <property type="entry name" value="P-loop containing nucleoside triphosphate hydrolases"/>
    <property type="match status" value="1"/>
</dbReference>
<dbReference type="InterPro" id="IPR047187">
    <property type="entry name" value="SF1_C_Upf1"/>
</dbReference>
<evidence type="ECO:0000256" key="7">
    <source>
        <dbReference type="ARBA" id="ARBA00022806"/>
    </source>
</evidence>
<feature type="domain" description="DNA2/NAM7 helicase helicase" evidence="11">
    <location>
        <begin position="461"/>
        <end position="536"/>
    </location>
</feature>
<organism evidence="14 15">
    <name type="scientific">Brenthis ino</name>
    <name type="common">lesser marbled fritillary</name>
    <dbReference type="NCBI Taxonomy" id="405034"/>
    <lineage>
        <taxon>Eukaryota</taxon>
        <taxon>Metazoa</taxon>
        <taxon>Ecdysozoa</taxon>
        <taxon>Arthropoda</taxon>
        <taxon>Hexapoda</taxon>
        <taxon>Insecta</taxon>
        <taxon>Pterygota</taxon>
        <taxon>Neoptera</taxon>
        <taxon>Endopterygota</taxon>
        <taxon>Lepidoptera</taxon>
        <taxon>Glossata</taxon>
        <taxon>Ditrysia</taxon>
        <taxon>Papilionoidea</taxon>
        <taxon>Nymphalidae</taxon>
        <taxon>Heliconiinae</taxon>
        <taxon>Argynnini</taxon>
        <taxon>Brenthis</taxon>
    </lineage>
</organism>
<evidence type="ECO:0000259" key="11">
    <source>
        <dbReference type="Pfam" id="PF13086"/>
    </source>
</evidence>
<dbReference type="Pfam" id="PF21634">
    <property type="entry name" value="MOV-10_beta-barrel"/>
    <property type="match status" value="1"/>
</dbReference>
<sequence>MNNYAGEVLKVTLALKSSLNLRLVNDYPERFVPVLSNMYCNVCGVVDEDYDENSVVHHDDTPKHLCNLILQNYKNNKKYFSKNRNGVIVLGSATVQGATGGMAHVHNSDHHKIRIYVMPNEVVKFNFSISNNMKNEGLLVIGIQLAHPQPQFQMNEHPYIFGGEPNVLDKKSTLSEEISVRFQSPDIGQFEMPIMFTFHKKSEDENIIIIREMVVLVQEHHIELGTNKSPYNNEKWEKAEHFIQCTSHVPYETLFKIPKLLKILLPRGLEENALEDLPYNQDMLLKLRELLISTRAIFDEGPTKHNYMMYFHYLLWWEECIARINLRKYNMSNVKIEQRHDMLILEVPGLAEKRPSLLRGDRVFIRPKENETITFESVVKDIEDNHVVLANMDQSFYNYYSPEALFDVRFLLSRVPYERSHEAISKIFSSKQECRIFPEPPKKRIAVKPIKKFYNPLIAGNEEQRSAVEHIVSGTSGKAPYIVFGPPGTGKTMTIVEAIIQIVLQNPRHRVMVCTDSNMAADHVALALIEYNKKLNISNFLLRANSQNREWSVMPAALAPVSNGTSYDNFYPVSNVHVAVYRIFVTTLLHAAKYGSVRSQSMHKYNVTHLFIDEAAQASEPACLVPVAALLAPAGRLVLAGDPKQLGPVCISKEAHQRGLGQSLLERLKQTYENLYTDSNFITMLVKNFRSDPDILAIPNELSYENCLQACAPPDPLSKVSILGLEGGERAVVFHSVNSREQRMGDAPSYFNQGELEMVKRYTKALIEVHKVDQIDIGIIAPYIRQVYKIKGWLMNENYTDVMVGTVESMQGKERRVIIVSTVRANCRLLDYDAKYSLGFLVDDKRYNVTLTRAKAKIIIIGNATCLTRDRKWRIYMDFCKDLNCYFGKETEQLQRNSALLMDIARKRFDKCRLSDFLKPVLDKDKHIEKRKKIQK</sequence>
<dbReference type="GO" id="GO:0032574">
    <property type="term" value="F:5'-3' RNA helicase activity"/>
    <property type="evidence" value="ECO:0007669"/>
    <property type="project" value="InterPro"/>
</dbReference>
<dbReference type="PANTHER" id="PTHR45418">
    <property type="entry name" value="CANCER/TESTIS ANTIGEN 55"/>
    <property type="match status" value="1"/>
</dbReference>
<dbReference type="EMBL" id="OV170227">
    <property type="protein sequence ID" value="CAH0728278.1"/>
    <property type="molecule type" value="Genomic_DNA"/>
</dbReference>
<dbReference type="InterPro" id="IPR041679">
    <property type="entry name" value="DNA2/NAM7-like_C"/>
</dbReference>
<evidence type="ECO:0000256" key="1">
    <source>
        <dbReference type="ARBA" id="ARBA00004496"/>
    </source>
</evidence>
<proteinExistence type="inferred from homology"/>
<evidence type="ECO:0000313" key="14">
    <source>
        <dbReference type="EMBL" id="CAH0728278.1"/>
    </source>
</evidence>
<gene>
    <name evidence="14" type="ORF">BINO364_LOCUS13517</name>
</gene>
<keyword evidence="4" id="KW-0963">Cytoplasm</keyword>
<dbReference type="OrthoDB" id="6513042at2759"/>
<dbReference type="EC" id="3.6.4.13" evidence="3"/>
<dbReference type="InterPro" id="IPR041677">
    <property type="entry name" value="DNA2/NAM7_AAA_11"/>
</dbReference>
<feature type="non-terminal residue" evidence="14">
    <location>
        <position position="936"/>
    </location>
</feature>
<feature type="domain" description="DNA2/NAM7 helicase helicase" evidence="11">
    <location>
        <begin position="597"/>
        <end position="653"/>
    </location>
</feature>
<dbReference type="GO" id="GO:0016787">
    <property type="term" value="F:hydrolase activity"/>
    <property type="evidence" value="ECO:0007669"/>
    <property type="project" value="UniProtKB-KW"/>
</dbReference>
<evidence type="ECO:0000256" key="5">
    <source>
        <dbReference type="ARBA" id="ARBA00022741"/>
    </source>
</evidence>
<evidence type="ECO:0000259" key="12">
    <source>
        <dbReference type="Pfam" id="PF13087"/>
    </source>
</evidence>
<feature type="domain" description="DNA2/NAM7 helicase-like C-terminal" evidence="12">
    <location>
        <begin position="661"/>
        <end position="864"/>
    </location>
</feature>
<evidence type="ECO:0000256" key="4">
    <source>
        <dbReference type="ARBA" id="ARBA00022490"/>
    </source>
</evidence>
<dbReference type="Gene3D" id="3.40.50.300">
    <property type="entry name" value="P-loop containing nucleotide triphosphate hydrolases"/>
    <property type="match status" value="2"/>
</dbReference>
<evidence type="ECO:0000259" key="13">
    <source>
        <dbReference type="Pfam" id="PF21634"/>
    </source>
</evidence>
<dbReference type="GO" id="GO:0005737">
    <property type="term" value="C:cytoplasm"/>
    <property type="evidence" value="ECO:0007669"/>
    <property type="project" value="UniProtKB-SubCell"/>
</dbReference>
<keyword evidence="6" id="KW-0378">Hydrolase</keyword>
<evidence type="ECO:0000256" key="3">
    <source>
        <dbReference type="ARBA" id="ARBA00012552"/>
    </source>
</evidence>
<dbReference type="GO" id="GO:0003723">
    <property type="term" value="F:RNA binding"/>
    <property type="evidence" value="ECO:0007669"/>
    <property type="project" value="InterPro"/>
</dbReference>
<dbReference type="Pfam" id="PF13087">
    <property type="entry name" value="AAA_12"/>
    <property type="match status" value="1"/>
</dbReference>
<feature type="domain" description="Helicase MOV-10-like beta-barrel" evidence="13">
    <location>
        <begin position="329"/>
        <end position="410"/>
    </location>
</feature>
<dbReference type="AlphaFoldDB" id="A0A8J9VQT2"/>
<keyword evidence="7" id="KW-0347">Helicase</keyword>
<reference evidence="14" key="1">
    <citation type="submission" date="2021-12" db="EMBL/GenBank/DDBJ databases">
        <authorList>
            <person name="Martin H S."/>
        </authorList>
    </citation>
    <scope>NUCLEOTIDE SEQUENCE</scope>
</reference>
<evidence type="ECO:0000256" key="2">
    <source>
        <dbReference type="ARBA" id="ARBA00005601"/>
    </source>
</evidence>
<dbReference type="GO" id="GO:0031047">
    <property type="term" value="P:regulatory ncRNA-mediated gene silencing"/>
    <property type="evidence" value="ECO:0007669"/>
    <property type="project" value="UniProtKB-KW"/>
</dbReference>
<evidence type="ECO:0000256" key="8">
    <source>
        <dbReference type="ARBA" id="ARBA00022840"/>
    </source>
</evidence>
<dbReference type="PANTHER" id="PTHR45418:SF1">
    <property type="entry name" value="CANCER_TESTIS ANTIGEN 55"/>
    <property type="match status" value="1"/>
</dbReference>
<keyword evidence="5" id="KW-0547">Nucleotide-binding</keyword>
<protein>
    <recommendedName>
        <fullName evidence="3">RNA helicase</fullName>
        <ecNumber evidence="3">3.6.4.13</ecNumber>
    </recommendedName>
</protein>
<comment type="subcellular location">
    <subcellularLocation>
        <location evidence="1">Cytoplasm</location>
    </subcellularLocation>
</comment>
<dbReference type="Pfam" id="PF13086">
    <property type="entry name" value="AAA_11"/>
    <property type="match status" value="2"/>
</dbReference>
<evidence type="ECO:0000256" key="9">
    <source>
        <dbReference type="ARBA" id="ARBA00023158"/>
    </source>
</evidence>
<dbReference type="InterPro" id="IPR027417">
    <property type="entry name" value="P-loop_NTPase"/>
</dbReference>
<keyword evidence="15" id="KW-1185">Reference proteome</keyword>
<evidence type="ECO:0000256" key="6">
    <source>
        <dbReference type="ARBA" id="ARBA00022801"/>
    </source>
</evidence>
<dbReference type="CDD" id="cd18038">
    <property type="entry name" value="DEXXQc_Helz-like"/>
    <property type="match status" value="1"/>
</dbReference>
<comment type="similarity">
    <text evidence="2">Belongs to the DNA2/NAM7 helicase family. SDE3 subfamily.</text>
</comment>
<dbReference type="CDD" id="cd18808">
    <property type="entry name" value="SF1_C_Upf1"/>
    <property type="match status" value="1"/>
</dbReference>